<dbReference type="Gene3D" id="3.40.50.720">
    <property type="entry name" value="NAD(P)-binding Rossmann-like Domain"/>
    <property type="match status" value="1"/>
</dbReference>
<gene>
    <name evidence="4" type="ORF">DU508_03950</name>
</gene>
<evidence type="ECO:0000259" key="2">
    <source>
        <dbReference type="Pfam" id="PF01408"/>
    </source>
</evidence>
<feature type="domain" description="Gfo/Idh/MocA-like oxidoreductase N-terminal" evidence="2">
    <location>
        <begin position="4"/>
        <end position="124"/>
    </location>
</feature>
<protein>
    <submittedName>
        <fullName evidence="4">Gfo/Idh/MocA family oxidoreductase</fullName>
    </submittedName>
</protein>
<dbReference type="SUPFAM" id="SSF55347">
    <property type="entry name" value="Glyceraldehyde-3-phosphate dehydrogenase-like, C-terminal domain"/>
    <property type="match status" value="1"/>
</dbReference>
<dbReference type="EMBL" id="QPKV01000002">
    <property type="protein sequence ID" value="RDC58109.1"/>
    <property type="molecule type" value="Genomic_DNA"/>
</dbReference>
<dbReference type="InterPro" id="IPR055170">
    <property type="entry name" value="GFO_IDH_MocA-like_dom"/>
</dbReference>
<dbReference type="PANTHER" id="PTHR43818">
    <property type="entry name" value="BCDNA.GH03377"/>
    <property type="match status" value="1"/>
</dbReference>
<keyword evidence="1" id="KW-0560">Oxidoreductase</keyword>
<comment type="caution">
    <text evidence="4">The sequence shown here is derived from an EMBL/GenBank/DDBJ whole genome shotgun (WGS) entry which is preliminary data.</text>
</comment>
<dbReference type="RefSeq" id="WP_115401519.1">
    <property type="nucleotide sequence ID" value="NZ_QPKV01000002.1"/>
</dbReference>
<evidence type="ECO:0000313" key="4">
    <source>
        <dbReference type="EMBL" id="RDC58109.1"/>
    </source>
</evidence>
<dbReference type="OrthoDB" id="9795543at2"/>
<keyword evidence="5" id="KW-1185">Reference proteome</keyword>
<name>A0A369Q5A5_9SPHI</name>
<dbReference type="Pfam" id="PF01408">
    <property type="entry name" value="GFO_IDH_MocA"/>
    <property type="match status" value="1"/>
</dbReference>
<dbReference type="Proteomes" id="UP000253961">
    <property type="component" value="Unassembled WGS sequence"/>
</dbReference>
<dbReference type="PANTHER" id="PTHR43818:SF11">
    <property type="entry name" value="BCDNA.GH03377"/>
    <property type="match status" value="1"/>
</dbReference>
<dbReference type="InterPro" id="IPR000683">
    <property type="entry name" value="Gfo/Idh/MocA-like_OxRdtase_N"/>
</dbReference>
<dbReference type="SUPFAM" id="SSF51735">
    <property type="entry name" value="NAD(P)-binding Rossmann-fold domains"/>
    <property type="match status" value="1"/>
</dbReference>
<dbReference type="InterPro" id="IPR036291">
    <property type="entry name" value="NAD(P)-bd_dom_sf"/>
</dbReference>
<dbReference type="GO" id="GO:0000166">
    <property type="term" value="F:nucleotide binding"/>
    <property type="evidence" value="ECO:0007669"/>
    <property type="project" value="InterPro"/>
</dbReference>
<sequence length="324" mass="36281">MDKIKWGIIGCGDVTEVKSGPAFNKVPNSSLVAVMRRDAIKAADYAKRHGVPKWYNDADALINDPEINAIYIATPPLQHEEYTIKALAAGKPVYVEKPMALNSAAAKRMVAAANKYNVKLSVAHYRREQPLFIKIKDLLENKIIGDIRFIDLRMLQSEKTDLIAKSDYNWRLDPGIAGGGLFHDLAPHQLDLMLYFFGKVKNFHGVSLSQATDREVDDLVTGHILFEKGIIFNGTWCFTVADGEQQDVCNIYGSKGKISFPMFGHQIKLTVNTIVETLDFLPIEHVEQPMIEKVVAYFLNQADNPCSGEEAIKTMELLDGFTYK</sequence>
<feature type="domain" description="GFO/IDH/MocA-like oxidoreductase" evidence="3">
    <location>
        <begin position="132"/>
        <end position="258"/>
    </location>
</feature>
<dbReference type="InterPro" id="IPR050463">
    <property type="entry name" value="Gfo/Idh/MocA_oxidrdct_glycsds"/>
</dbReference>
<evidence type="ECO:0000256" key="1">
    <source>
        <dbReference type="ARBA" id="ARBA00023002"/>
    </source>
</evidence>
<reference evidence="4 5" key="1">
    <citation type="submission" date="2018-07" db="EMBL/GenBank/DDBJ databases">
        <title>Pedobacter sp. nov., isolated from soil.</title>
        <authorList>
            <person name="Zhou L.Y."/>
            <person name="Du Z.J."/>
        </authorList>
    </citation>
    <scope>NUCLEOTIDE SEQUENCE [LARGE SCALE GENOMIC DNA]</scope>
    <source>
        <strain evidence="4 5">JDX94</strain>
    </source>
</reference>
<proteinExistence type="predicted"/>
<dbReference type="AlphaFoldDB" id="A0A369Q5A5"/>
<organism evidence="4 5">
    <name type="scientific">Pedobacter chinensis</name>
    <dbReference type="NCBI Taxonomy" id="2282421"/>
    <lineage>
        <taxon>Bacteria</taxon>
        <taxon>Pseudomonadati</taxon>
        <taxon>Bacteroidota</taxon>
        <taxon>Sphingobacteriia</taxon>
        <taxon>Sphingobacteriales</taxon>
        <taxon>Sphingobacteriaceae</taxon>
        <taxon>Pedobacter</taxon>
    </lineage>
</organism>
<evidence type="ECO:0000259" key="3">
    <source>
        <dbReference type="Pfam" id="PF22725"/>
    </source>
</evidence>
<accession>A0A369Q5A5</accession>
<evidence type="ECO:0000313" key="5">
    <source>
        <dbReference type="Proteomes" id="UP000253961"/>
    </source>
</evidence>
<dbReference type="Gene3D" id="3.30.360.10">
    <property type="entry name" value="Dihydrodipicolinate Reductase, domain 2"/>
    <property type="match status" value="1"/>
</dbReference>
<dbReference type="GO" id="GO:0016491">
    <property type="term" value="F:oxidoreductase activity"/>
    <property type="evidence" value="ECO:0007669"/>
    <property type="project" value="UniProtKB-KW"/>
</dbReference>
<dbReference type="Pfam" id="PF22725">
    <property type="entry name" value="GFO_IDH_MocA_C3"/>
    <property type="match status" value="1"/>
</dbReference>